<organism evidence="2 3">
    <name type="scientific">candidate division WWE3 bacterium GW2011_GWB1_47_11</name>
    <dbReference type="NCBI Taxonomy" id="1619117"/>
    <lineage>
        <taxon>Bacteria</taxon>
        <taxon>Katanobacteria</taxon>
    </lineage>
</organism>
<evidence type="ECO:0000313" key="3">
    <source>
        <dbReference type="Proteomes" id="UP000034684"/>
    </source>
</evidence>
<feature type="domain" description="DUF5678" evidence="1">
    <location>
        <begin position="9"/>
        <end position="56"/>
    </location>
</feature>
<dbReference type="EMBL" id="LCNN01000031">
    <property type="protein sequence ID" value="KKU56517.1"/>
    <property type="molecule type" value="Genomic_DNA"/>
</dbReference>
<evidence type="ECO:0000259" key="1">
    <source>
        <dbReference type="Pfam" id="PF18929"/>
    </source>
</evidence>
<reference evidence="2 3" key="1">
    <citation type="journal article" date="2015" name="Nature">
        <title>rRNA introns, odd ribosomes, and small enigmatic genomes across a large radiation of phyla.</title>
        <authorList>
            <person name="Brown C.T."/>
            <person name="Hug L.A."/>
            <person name="Thomas B.C."/>
            <person name="Sharon I."/>
            <person name="Castelle C.J."/>
            <person name="Singh A."/>
            <person name="Wilkins M.J."/>
            <person name="Williams K.H."/>
            <person name="Banfield J.F."/>
        </authorList>
    </citation>
    <scope>NUCLEOTIDE SEQUENCE [LARGE SCALE GENOMIC DNA]</scope>
</reference>
<comment type="caution">
    <text evidence="2">The sequence shown here is derived from an EMBL/GenBank/DDBJ whole genome shotgun (WGS) entry which is preliminary data.</text>
</comment>
<dbReference type="AlphaFoldDB" id="A0A0G1RHG6"/>
<proteinExistence type="predicted"/>
<accession>A0A0G1RHG6</accession>
<name>A0A0G1RHG6_UNCKA</name>
<dbReference type="Proteomes" id="UP000034684">
    <property type="component" value="Unassembled WGS sequence"/>
</dbReference>
<sequence length="64" mass="7554">MPARDFTQIYKKYKGKWVVLTLDEKKVIASGESLKQILEESKKKGLEHPIVMQIPKYLNILHYH</sequence>
<gene>
    <name evidence="2" type="ORF">UX79_C0031G0002</name>
</gene>
<dbReference type="InterPro" id="IPR043734">
    <property type="entry name" value="DUF5678"/>
</dbReference>
<evidence type="ECO:0000313" key="2">
    <source>
        <dbReference type="EMBL" id="KKU56517.1"/>
    </source>
</evidence>
<protein>
    <recommendedName>
        <fullName evidence="1">DUF5678 domain-containing protein</fullName>
    </recommendedName>
</protein>
<dbReference type="Pfam" id="PF18929">
    <property type="entry name" value="DUF5678"/>
    <property type="match status" value="1"/>
</dbReference>